<accession>A0A8R7PIZ2</accession>
<dbReference type="Gramene" id="TuG1812G0200004522.01.T01">
    <property type="protein sequence ID" value="TuG1812G0200004522.01.T01"/>
    <property type="gene ID" value="TuG1812G0200004522.01"/>
</dbReference>
<dbReference type="Proteomes" id="UP000015106">
    <property type="component" value="Chromosome 2"/>
</dbReference>
<dbReference type="AlphaFoldDB" id="A0A8R7PIZ2"/>
<proteinExistence type="predicted"/>
<reference evidence="2" key="1">
    <citation type="journal article" date="2013" name="Nature">
        <title>Draft genome of the wheat A-genome progenitor Triticum urartu.</title>
        <authorList>
            <person name="Ling H.Q."/>
            <person name="Zhao S."/>
            <person name="Liu D."/>
            <person name="Wang J."/>
            <person name="Sun H."/>
            <person name="Zhang C."/>
            <person name="Fan H."/>
            <person name="Li D."/>
            <person name="Dong L."/>
            <person name="Tao Y."/>
            <person name="Gao C."/>
            <person name="Wu H."/>
            <person name="Li Y."/>
            <person name="Cui Y."/>
            <person name="Guo X."/>
            <person name="Zheng S."/>
            <person name="Wang B."/>
            <person name="Yu K."/>
            <person name="Liang Q."/>
            <person name="Yang W."/>
            <person name="Lou X."/>
            <person name="Chen J."/>
            <person name="Feng M."/>
            <person name="Jian J."/>
            <person name="Zhang X."/>
            <person name="Luo G."/>
            <person name="Jiang Y."/>
            <person name="Liu J."/>
            <person name="Wang Z."/>
            <person name="Sha Y."/>
            <person name="Zhang B."/>
            <person name="Wu H."/>
            <person name="Tang D."/>
            <person name="Shen Q."/>
            <person name="Xue P."/>
            <person name="Zou S."/>
            <person name="Wang X."/>
            <person name="Liu X."/>
            <person name="Wang F."/>
            <person name="Yang Y."/>
            <person name="An X."/>
            <person name="Dong Z."/>
            <person name="Zhang K."/>
            <person name="Zhang X."/>
            <person name="Luo M.C."/>
            <person name="Dvorak J."/>
            <person name="Tong Y."/>
            <person name="Wang J."/>
            <person name="Yang H."/>
            <person name="Li Z."/>
            <person name="Wang D."/>
            <person name="Zhang A."/>
            <person name="Wang J."/>
        </authorList>
    </citation>
    <scope>NUCLEOTIDE SEQUENCE</scope>
    <source>
        <strain evidence="2">cv. G1812</strain>
    </source>
</reference>
<protein>
    <submittedName>
        <fullName evidence="1">Uncharacterized protein</fullName>
    </submittedName>
</protein>
<evidence type="ECO:0000313" key="2">
    <source>
        <dbReference type="Proteomes" id="UP000015106"/>
    </source>
</evidence>
<keyword evidence="2" id="KW-1185">Reference proteome</keyword>
<reference evidence="1" key="2">
    <citation type="submission" date="2018-03" db="EMBL/GenBank/DDBJ databases">
        <title>The Triticum urartu genome reveals the dynamic nature of wheat genome evolution.</title>
        <authorList>
            <person name="Ling H."/>
            <person name="Ma B."/>
            <person name="Shi X."/>
            <person name="Liu H."/>
            <person name="Dong L."/>
            <person name="Sun H."/>
            <person name="Cao Y."/>
            <person name="Gao Q."/>
            <person name="Zheng S."/>
            <person name="Li Y."/>
            <person name="Yu Y."/>
            <person name="Du H."/>
            <person name="Qi M."/>
            <person name="Li Y."/>
            <person name="Yu H."/>
            <person name="Cui Y."/>
            <person name="Wang N."/>
            <person name="Chen C."/>
            <person name="Wu H."/>
            <person name="Zhao Y."/>
            <person name="Zhang J."/>
            <person name="Li Y."/>
            <person name="Zhou W."/>
            <person name="Zhang B."/>
            <person name="Hu W."/>
            <person name="Eijk M."/>
            <person name="Tang J."/>
            <person name="Witsenboer H."/>
            <person name="Zhao S."/>
            <person name="Li Z."/>
            <person name="Zhang A."/>
            <person name="Wang D."/>
            <person name="Liang C."/>
        </authorList>
    </citation>
    <scope>NUCLEOTIDE SEQUENCE [LARGE SCALE GENOMIC DNA]</scope>
    <source>
        <strain evidence="1">cv. G1812</strain>
    </source>
</reference>
<name>A0A8R7PIZ2_TRIUA</name>
<organism evidence="1 2">
    <name type="scientific">Triticum urartu</name>
    <name type="common">Red wild einkorn</name>
    <name type="synonym">Crithodium urartu</name>
    <dbReference type="NCBI Taxonomy" id="4572"/>
    <lineage>
        <taxon>Eukaryota</taxon>
        <taxon>Viridiplantae</taxon>
        <taxon>Streptophyta</taxon>
        <taxon>Embryophyta</taxon>
        <taxon>Tracheophyta</taxon>
        <taxon>Spermatophyta</taxon>
        <taxon>Magnoliopsida</taxon>
        <taxon>Liliopsida</taxon>
        <taxon>Poales</taxon>
        <taxon>Poaceae</taxon>
        <taxon>BOP clade</taxon>
        <taxon>Pooideae</taxon>
        <taxon>Triticodae</taxon>
        <taxon>Triticeae</taxon>
        <taxon>Triticinae</taxon>
        <taxon>Triticum</taxon>
    </lineage>
</organism>
<sequence length="283" mass="32300">MDEDECTADGSFSTRFSATRLRQVANLQSETKKKIISKSSFGSLLNISSFSVPADLLDWIVMKIDTEKAMFSHKKKSILFTKDMVRKNFNVPSGSRPVELLRRNESHALREPYRVGSRSPMKHAIQVLKATDDRDVVSINRTRVLLCIALVLSPGTGNMVPLEDVASLVDMDKINEFAWDEHFLAAALKEVKKYQKKREAGKSGFWIGGCLPMFAVIYMDFVDVPRGLVSEHRFNYSLPRACFICNNDFKLLEEIDKNKLSLDRIEFGNGIFIVCQRYHMYQL</sequence>
<dbReference type="PANTHER" id="PTHR34835:SF62">
    <property type="entry name" value="AMINOTRANSFERASE-LIKE PLANT MOBILE DOMAIN-CONTAINING PROTEIN"/>
    <property type="match status" value="1"/>
</dbReference>
<dbReference type="PANTHER" id="PTHR34835">
    <property type="entry name" value="OS07G0283600 PROTEIN-RELATED"/>
    <property type="match status" value="1"/>
</dbReference>
<evidence type="ECO:0000313" key="1">
    <source>
        <dbReference type="EnsemblPlants" id="TuG1812G0200004522.01.T01"/>
    </source>
</evidence>
<dbReference type="EnsemblPlants" id="TuG1812G0200004522.01.T01">
    <property type="protein sequence ID" value="TuG1812G0200004522.01.T01"/>
    <property type="gene ID" value="TuG1812G0200004522.01"/>
</dbReference>
<reference evidence="1" key="3">
    <citation type="submission" date="2022-06" db="UniProtKB">
        <authorList>
            <consortium name="EnsemblPlants"/>
        </authorList>
    </citation>
    <scope>IDENTIFICATION</scope>
</reference>